<evidence type="ECO:0000313" key="2">
    <source>
        <dbReference type="EMBL" id="EKX38728.1"/>
    </source>
</evidence>
<protein>
    <recommendedName>
        <fullName evidence="1">SET domain-containing protein</fullName>
    </recommendedName>
</protein>
<dbReference type="PaxDb" id="55529-EKX38728"/>
<dbReference type="OrthoDB" id="5945798at2759"/>
<dbReference type="Proteomes" id="UP000011087">
    <property type="component" value="Unassembled WGS sequence"/>
</dbReference>
<gene>
    <name evidence="2" type="ORF">GUITHDRAFT_115058</name>
</gene>
<dbReference type="GO" id="GO:0005634">
    <property type="term" value="C:nucleus"/>
    <property type="evidence" value="ECO:0007669"/>
    <property type="project" value="TreeGrafter"/>
</dbReference>
<reference evidence="3" key="3">
    <citation type="submission" date="2016-03" db="UniProtKB">
        <authorList>
            <consortium name="EnsemblProtists"/>
        </authorList>
    </citation>
    <scope>IDENTIFICATION</scope>
</reference>
<dbReference type="HOGENOM" id="CLU_904465_0_0_1"/>
<dbReference type="InterPro" id="IPR046341">
    <property type="entry name" value="SET_dom_sf"/>
</dbReference>
<organism evidence="2">
    <name type="scientific">Guillardia theta (strain CCMP2712)</name>
    <name type="common">Cryptophyte</name>
    <dbReference type="NCBI Taxonomy" id="905079"/>
    <lineage>
        <taxon>Eukaryota</taxon>
        <taxon>Cryptophyceae</taxon>
        <taxon>Pyrenomonadales</taxon>
        <taxon>Geminigeraceae</taxon>
        <taxon>Guillardia</taxon>
    </lineage>
</organism>
<dbReference type="STRING" id="905079.L1IR41"/>
<reference evidence="2 4" key="1">
    <citation type="journal article" date="2012" name="Nature">
        <title>Algal genomes reveal evolutionary mosaicism and the fate of nucleomorphs.</title>
        <authorList>
            <consortium name="DOE Joint Genome Institute"/>
            <person name="Curtis B.A."/>
            <person name="Tanifuji G."/>
            <person name="Burki F."/>
            <person name="Gruber A."/>
            <person name="Irimia M."/>
            <person name="Maruyama S."/>
            <person name="Arias M.C."/>
            <person name="Ball S.G."/>
            <person name="Gile G.H."/>
            <person name="Hirakawa Y."/>
            <person name="Hopkins J.F."/>
            <person name="Kuo A."/>
            <person name="Rensing S.A."/>
            <person name="Schmutz J."/>
            <person name="Symeonidi A."/>
            <person name="Elias M."/>
            <person name="Eveleigh R.J."/>
            <person name="Herman E.K."/>
            <person name="Klute M.J."/>
            <person name="Nakayama T."/>
            <person name="Obornik M."/>
            <person name="Reyes-Prieto A."/>
            <person name="Armbrust E.V."/>
            <person name="Aves S.J."/>
            <person name="Beiko R.G."/>
            <person name="Coutinho P."/>
            <person name="Dacks J.B."/>
            <person name="Durnford D.G."/>
            <person name="Fast N.M."/>
            <person name="Green B.R."/>
            <person name="Grisdale C.J."/>
            <person name="Hempel F."/>
            <person name="Henrissat B."/>
            <person name="Hoppner M.P."/>
            <person name="Ishida K."/>
            <person name="Kim E."/>
            <person name="Koreny L."/>
            <person name="Kroth P.G."/>
            <person name="Liu Y."/>
            <person name="Malik S.B."/>
            <person name="Maier U.G."/>
            <person name="McRose D."/>
            <person name="Mock T."/>
            <person name="Neilson J.A."/>
            <person name="Onodera N.T."/>
            <person name="Poole A.M."/>
            <person name="Pritham E.J."/>
            <person name="Richards T.A."/>
            <person name="Rocap G."/>
            <person name="Roy S.W."/>
            <person name="Sarai C."/>
            <person name="Schaack S."/>
            <person name="Shirato S."/>
            <person name="Slamovits C.H."/>
            <person name="Spencer D.F."/>
            <person name="Suzuki S."/>
            <person name="Worden A.Z."/>
            <person name="Zauner S."/>
            <person name="Barry K."/>
            <person name="Bell C."/>
            <person name="Bharti A.K."/>
            <person name="Crow J.A."/>
            <person name="Grimwood J."/>
            <person name="Kramer R."/>
            <person name="Lindquist E."/>
            <person name="Lucas S."/>
            <person name="Salamov A."/>
            <person name="McFadden G.I."/>
            <person name="Lane C.E."/>
            <person name="Keeling P.J."/>
            <person name="Gray M.W."/>
            <person name="Grigoriev I.V."/>
            <person name="Archibald J.M."/>
        </authorList>
    </citation>
    <scope>NUCLEOTIDE SEQUENCE</scope>
    <source>
        <strain evidence="2 4">CCMP2712</strain>
    </source>
</reference>
<reference evidence="4" key="2">
    <citation type="submission" date="2012-11" db="EMBL/GenBank/DDBJ databases">
        <authorList>
            <person name="Kuo A."/>
            <person name="Curtis B.A."/>
            <person name="Tanifuji G."/>
            <person name="Burki F."/>
            <person name="Gruber A."/>
            <person name="Irimia M."/>
            <person name="Maruyama S."/>
            <person name="Arias M.C."/>
            <person name="Ball S.G."/>
            <person name="Gile G.H."/>
            <person name="Hirakawa Y."/>
            <person name="Hopkins J.F."/>
            <person name="Rensing S.A."/>
            <person name="Schmutz J."/>
            <person name="Symeonidi A."/>
            <person name="Elias M."/>
            <person name="Eveleigh R.J."/>
            <person name="Herman E.K."/>
            <person name="Klute M.J."/>
            <person name="Nakayama T."/>
            <person name="Obornik M."/>
            <person name="Reyes-Prieto A."/>
            <person name="Armbrust E.V."/>
            <person name="Aves S.J."/>
            <person name="Beiko R.G."/>
            <person name="Coutinho P."/>
            <person name="Dacks J.B."/>
            <person name="Durnford D.G."/>
            <person name="Fast N.M."/>
            <person name="Green B.R."/>
            <person name="Grisdale C."/>
            <person name="Hempe F."/>
            <person name="Henrissat B."/>
            <person name="Hoppner M.P."/>
            <person name="Ishida K.-I."/>
            <person name="Kim E."/>
            <person name="Koreny L."/>
            <person name="Kroth P.G."/>
            <person name="Liu Y."/>
            <person name="Malik S.-B."/>
            <person name="Maier U.G."/>
            <person name="McRose D."/>
            <person name="Mock T."/>
            <person name="Neilson J.A."/>
            <person name="Onodera N.T."/>
            <person name="Poole A.M."/>
            <person name="Pritham E.J."/>
            <person name="Richards T.A."/>
            <person name="Rocap G."/>
            <person name="Roy S.W."/>
            <person name="Sarai C."/>
            <person name="Schaack S."/>
            <person name="Shirato S."/>
            <person name="Slamovits C.H."/>
            <person name="Spencer D.F."/>
            <person name="Suzuki S."/>
            <person name="Worden A.Z."/>
            <person name="Zauner S."/>
            <person name="Barry K."/>
            <person name="Bell C."/>
            <person name="Bharti A.K."/>
            <person name="Crow J.A."/>
            <person name="Grimwood J."/>
            <person name="Kramer R."/>
            <person name="Lindquist E."/>
            <person name="Lucas S."/>
            <person name="Salamov A."/>
            <person name="McFadden G.I."/>
            <person name="Lane C.E."/>
            <person name="Keeling P.J."/>
            <person name="Gray M.W."/>
            <person name="Grigoriev I.V."/>
            <person name="Archibald J.M."/>
        </authorList>
    </citation>
    <scope>NUCLEOTIDE SEQUENCE</scope>
    <source>
        <strain evidence="4">CCMP2712</strain>
    </source>
</reference>
<sequence length="308" mass="35300">MVKFLLIFDINCHGEFLYDLSTRLAHSCEPNTFCRSQGDDLQYVATRRIEEGEMLTFSYIGGGPIMVASTRMRRRRLLRLGFFCYCQRCRRPDSMRRLRCPKCSGSECMPEHSIVNFEEIEKKGREGTRVKPRVETSWRCHAEGCDFELEHPDEDKLPLSQEEELEETVFEECCRDPVEFRSQLDGPQLWKLGQVCEAELGPMHWTNAAVDPSKQCLPSPEQILSITRTMIAWFREQMPNSLEEAKMMPIAAQIFSGFGLKEEAAAAMAPSIPLLHVMHHSNVKACERCVIESGSEELLKIARLSVDE</sequence>
<dbReference type="KEGG" id="gtt:GUITHDRAFT_115058"/>
<keyword evidence="4" id="KW-1185">Reference proteome</keyword>
<evidence type="ECO:0000259" key="1">
    <source>
        <dbReference type="Pfam" id="PF00856"/>
    </source>
</evidence>
<dbReference type="EMBL" id="JH993045">
    <property type="protein sequence ID" value="EKX38728.1"/>
    <property type="molecule type" value="Genomic_DNA"/>
</dbReference>
<dbReference type="EnsemblProtists" id="EKX38728">
    <property type="protein sequence ID" value="EKX38728"/>
    <property type="gene ID" value="GUITHDRAFT_115058"/>
</dbReference>
<dbReference type="InterPro" id="IPR050869">
    <property type="entry name" value="H3K4_H4K5_MeTrfase"/>
</dbReference>
<accession>L1IR41</accession>
<dbReference type="InterPro" id="IPR001214">
    <property type="entry name" value="SET_dom"/>
</dbReference>
<proteinExistence type="predicted"/>
<dbReference type="AlphaFoldDB" id="L1IR41"/>
<dbReference type="PANTHER" id="PTHR12197">
    <property type="entry name" value="HISTONE-LYSINE N-METHYLTRANSFERASE SMYD"/>
    <property type="match status" value="1"/>
</dbReference>
<dbReference type="SUPFAM" id="SSF82199">
    <property type="entry name" value="SET domain"/>
    <property type="match status" value="1"/>
</dbReference>
<name>L1IR41_GUITC</name>
<feature type="domain" description="SET" evidence="1">
    <location>
        <begin position="21"/>
        <end position="59"/>
    </location>
</feature>
<dbReference type="GeneID" id="17295494"/>
<evidence type="ECO:0000313" key="4">
    <source>
        <dbReference type="Proteomes" id="UP000011087"/>
    </source>
</evidence>
<dbReference type="RefSeq" id="XP_005825708.1">
    <property type="nucleotide sequence ID" value="XM_005825651.1"/>
</dbReference>
<dbReference type="Pfam" id="PF00856">
    <property type="entry name" value="SET"/>
    <property type="match status" value="1"/>
</dbReference>
<evidence type="ECO:0000313" key="3">
    <source>
        <dbReference type="EnsemblProtists" id="EKX38728"/>
    </source>
</evidence>
<dbReference type="Gene3D" id="2.170.270.10">
    <property type="entry name" value="SET domain"/>
    <property type="match status" value="1"/>
</dbReference>
<dbReference type="PANTHER" id="PTHR12197:SF251">
    <property type="entry name" value="EG:BACR7C10.4 PROTEIN"/>
    <property type="match status" value="1"/>
</dbReference>